<evidence type="ECO:0000313" key="3">
    <source>
        <dbReference type="Proteomes" id="UP000199400"/>
    </source>
</evidence>
<dbReference type="Proteomes" id="UP000199400">
    <property type="component" value="Unassembled WGS sequence"/>
</dbReference>
<evidence type="ECO:0000256" key="1">
    <source>
        <dbReference type="SAM" id="SignalP"/>
    </source>
</evidence>
<sequence length="268" mass="28753">MSFAARLFLAGAILSPACAGRSPAAPLTQAALRAALDRHTCARWEPEVRQWSLLLFDATCEPAPASGGLEALVRAAARRLRPLAILAEPAYDHFYRRSGDPASRSPGAVEHLADAAVWSDRLLSDAAWRALDRELAARGLVCVDCPRPDEPPSITFRWAEFFPYLAAYVWPVQFSKDAPVEIFTCTAIHGAAALPPDPLLSQAGRLAAFAVADDETAASRLRALAGQGSLAEVSRSIRDYLDSPAGRRIACAALADVAWFTGLRVSDC</sequence>
<gene>
    <name evidence="2" type="ORF">SAMN02745121_06427</name>
</gene>
<name>A0A1I2F1I5_9BACT</name>
<accession>A0A1I2F1I5</accession>
<proteinExistence type="predicted"/>
<dbReference type="AlphaFoldDB" id="A0A1I2F1I5"/>
<dbReference type="EMBL" id="FOMX01000024">
    <property type="protein sequence ID" value="SFE99254.1"/>
    <property type="molecule type" value="Genomic_DNA"/>
</dbReference>
<keyword evidence="3" id="KW-1185">Reference proteome</keyword>
<feature type="chain" id="PRO_5011767325" evidence="1">
    <location>
        <begin position="20"/>
        <end position="268"/>
    </location>
</feature>
<organism evidence="2 3">
    <name type="scientific">Nannocystis exedens</name>
    <dbReference type="NCBI Taxonomy" id="54"/>
    <lineage>
        <taxon>Bacteria</taxon>
        <taxon>Pseudomonadati</taxon>
        <taxon>Myxococcota</taxon>
        <taxon>Polyangia</taxon>
        <taxon>Nannocystales</taxon>
        <taxon>Nannocystaceae</taxon>
        <taxon>Nannocystis</taxon>
    </lineage>
</organism>
<evidence type="ECO:0000313" key="2">
    <source>
        <dbReference type="EMBL" id="SFE99254.1"/>
    </source>
</evidence>
<reference evidence="3" key="1">
    <citation type="submission" date="2016-10" db="EMBL/GenBank/DDBJ databases">
        <authorList>
            <person name="Varghese N."/>
            <person name="Submissions S."/>
        </authorList>
    </citation>
    <scope>NUCLEOTIDE SEQUENCE [LARGE SCALE GENOMIC DNA]</scope>
    <source>
        <strain evidence="3">ATCC 25963</strain>
    </source>
</reference>
<keyword evidence="1" id="KW-0732">Signal</keyword>
<protein>
    <submittedName>
        <fullName evidence="2">Uncharacterized protein</fullName>
    </submittedName>
</protein>
<feature type="signal peptide" evidence="1">
    <location>
        <begin position="1"/>
        <end position="19"/>
    </location>
</feature>
<dbReference type="RefSeq" id="WP_096327833.1">
    <property type="nucleotide sequence ID" value="NZ_FOMX01000024.1"/>
</dbReference>